<dbReference type="SMART" id="SM00360">
    <property type="entry name" value="RRM"/>
    <property type="match status" value="2"/>
</dbReference>
<keyword evidence="1" id="KW-0694">RNA-binding</keyword>
<evidence type="ECO:0000313" key="4">
    <source>
        <dbReference type="EMBL" id="KAK2147722.1"/>
    </source>
</evidence>
<sequence length="404" mass="43560">MAEETRVIQVSNIAPSASKEQMKTLFSYIGRVDEIKLYPEIDSLSVAIKICYVKFEDPENVGVAMHLTNTVFIDRALNVAPVFDGKIPDEAAAMQIAVAQGGGDMSMLPIIETSREEEKARTIYVTDLDQAITPEQMMQLFSTVGEVKYVRMAGDQTLPLRSAFVEFSDKASVPLALALTGTVLGKHPIRILPSNNAIIKPPSAHLNQLLNNREIEEAMKKVKEASSLIAAVAEPEAGQDLDHAIRGHGLVAGLGHGHVGDHVLARGEGQGHQGINGQGLEGHVPATKQGLDHGKDLGHQDVDDPVLNLGSSIELRVDQGQEDDLVLGQDLIRRKLLKKRDHEGDHEADLGGDLGHERGHGHAEDHGHVRGQELESHVLVIGRDPGCIDQGQSQGVVPPESKTG</sequence>
<evidence type="ECO:0000259" key="3">
    <source>
        <dbReference type="PROSITE" id="PS50102"/>
    </source>
</evidence>
<reference evidence="4" key="1">
    <citation type="journal article" date="2023" name="Mol. Biol. Evol.">
        <title>Third-Generation Sequencing Reveals the Adaptive Role of the Epigenome in Three Deep-Sea Polychaetes.</title>
        <authorList>
            <person name="Perez M."/>
            <person name="Aroh O."/>
            <person name="Sun Y."/>
            <person name="Lan Y."/>
            <person name="Juniper S.K."/>
            <person name="Young C.R."/>
            <person name="Angers B."/>
            <person name="Qian P.Y."/>
        </authorList>
    </citation>
    <scope>NUCLEOTIDE SEQUENCE</scope>
    <source>
        <strain evidence="4">P08H-3</strain>
    </source>
</reference>
<dbReference type="PANTHER" id="PTHR32343:SF22">
    <property type="entry name" value="LD29830P"/>
    <property type="match status" value="1"/>
</dbReference>
<dbReference type="GO" id="GO:0003723">
    <property type="term" value="F:RNA binding"/>
    <property type="evidence" value="ECO:0007669"/>
    <property type="project" value="UniProtKB-UniRule"/>
</dbReference>
<feature type="compositionally biased region" description="Basic and acidic residues" evidence="2">
    <location>
        <begin position="290"/>
        <end position="302"/>
    </location>
</feature>
<dbReference type="EMBL" id="JAODUP010000539">
    <property type="protein sequence ID" value="KAK2147722.1"/>
    <property type="molecule type" value="Genomic_DNA"/>
</dbReference>
<dbReference type="SUPFAM" id="SSF54928">
    <property type="entry name" value="RNA-binding domain, RBD"/>
    <property type="match status" value="2"/>
</dbReference>
<dbReference type="Gene3D" id="3.30.70.330">
    <property type="match status" value="2"/>
</dbReference>
<evidence type="ECO:0000313" key="5">
    <source>
        <dbReference type="Proteomes" id="UP001208570"/>
    </source>
</evidence>
<dbReference type="PANTHER" id="PTHR32343">
    <property type="entry name" value="SERINE/ARGININE-RICH SPLICING FACTOR"/>
    <property type="match status" value="1"/>
</dbReference>
<gene>
    <name evidence="4" type="ORF">LSH36_539g01065</name>
</gene>
<evidence type="ECO:0000256" key="2">
    <source>
        <dbReference type="SAM" id="MobiDB-lite"/>
    </source>
</evidence>
<accession>A0AAD9J7N9</accession>
<name>A0AAD9J7N9_9ANNE</name>
<feature type="domain" description="RRM" evidence="3">
    <location>
        <begin position="6"/>
        <end position="84"/>
    </location>
</feature>
<proteinExistence type="predicted"/>
<feature type="region of interest" description="Disordered" evidence="2">
    <location>
        <begin position="340"/>
        <end position="366"/>
    </location>
</feature>
<feature type="region of interest" description="Disordered" evidence="2">
    <location>
        <begin position="274"/>
        <end position="305"/>
    </location>
</feature>
<dbReference type="CDD" id="cd12259">
    <property type="entry name" value="RRM_SRSF11_SREK1"/>
    <property type="match status" value="1"/>
</dbReference>
<feature type="region of interest" description="Disordered" evidence="2">
    <location>
        <begin position="384"/>
        <end position="404"/>
    </location>
</feature>
<dbReference type="AlphaFoldDB" id="A0AAD9J7N9"/>
<dbReference type="Proteomes" id="UP001208570">
    <property type="component" value="Unassembled WGS sequence"/>
</dbReference>
<keyword evidence="5" id="KW-1185">Reference proteome</keyword>
<organism evidence="4 5">
    <name type="scientific">Paralvinella palmiformis</name>
    <dbReference type="NCBI Taxonomy" id="53620"/>
    <lineage>
        <taxon>Eukaryota</taxon>
        <taxon>Metazoa</taxon>
        <taxon>Spiralia</taxon>
        <taxon>Lophotrochozoa</taxon>
        <taxon>Annelida</taxon>
        <taxon>Polychaeta</taxon>
        <taxon>Sedentaria</taxon>
        <taxon>Canalipalpata</taxon>
        <taxon>Terebellida</taxon>
        <taxon>Terebelliformia</taxon>
        <taxon>Alvinellidae</taxon>
        <taxon>Paralvinella</taxon>
    </lineage>
</organism>
<dbReference type="InterPro" id="IPR035979">
    <property type="entry name" value="RBD_domain_sf"/>
</dbReference>
<protein>
    <recommendedName>
        <fullName evidence="3">RRM domain-containing protein</fullName>
    </recommendedName>
</protein>
<dbReference type="InterPro" id="IPR012677">
    <property type="entry name" value="Nucleotide-bd_a/b_plait_sf"/>
</dbReference>
<dbReference type="PROSITE" id="PS50102">
    <property type="entry name" value="RRM"/>
    <property type="match status" value="2"/>
</dbReference>
<dbReference type="Pfam" id="PF00076">
    <property type="entry name" value="RRM_1"/>
    <property type="match status" value="2"/>
</dbReference>
<feature type="domain" description="RRM" evidence="3">
    <location>
        <begin position="121"/>
        <end position="196"/>
    </location>
</feature>
<dbReference type="FunFam" id="3.30.70.330:FF:000084">
    <property type="entry name" value="Serine/arginine-rich splicing factor 11 isoform 1"/>
    <property type="match status" value="1"/>
</dbReference>
<evidence type="ECO:0000256" key="1">
    <source>
        <dbReference type="PROSITE-ProRule" id="PRU00176"/>
    </source>
</evidence>
<comment type="caution">
    <text evidence="4">The sequence shown here is derived from an EMBL/GenBank/DDBJ whole genome shotgun (WGS) entry which is preliminary data.</text>
</comment>
<dbReference type="InterPro" id="IPR000504">
    <property type="entry name" value="RRM_dom"/>
</dbReference>